<evidence type="ECO:0000313" key="5">
    <source>
        <dbReference type="Proteomes" id="UP000247702"/>
    </source>
</evidence>
<dbReference type="SMART" id="SM00225">
    <property type="entry name" value="BTB"/>
    <property type="match status" value="1"/>
</dbReference>
<dbReference type="Proteomes" id="UP000615446">
    <property type="component" value="Unassembled WGS sequence"/>
</dbReference>
<dbReference type="Gene3D" id="3.30.710.10">
    <property type="entry name" value="Potassium Channel Kv1.1, Chain A"/>
    <property type="match status" value="1"/>
</dbReference>
<dbReference type="OrthoDB" id="6359816at2759"/>
<dbReference type="InterPro" id="IPR006571">
    <property type="entry name" value="TLDc_dom"/>
</dbReference>
<gene>
    <name evidence="4" type="ORF">RCL2_001208600</name>
    <name evidence="3" type="ORF">RclHR1_04120009</name>
</gene>
<dbReference type="Proteomes" id="UP000247702">
    <property type="component" value="Unassembled WGS sequence"/>
</dbReference>
<feature type="domain" description="TLDc" evidence="2">
    <location>
        <begin position="280"/>
        <end position="447"/>
    </location>
</feature>
<comment type="caution">
    <text evidence="3">The sequence shown here is derived from an EMBL/GenBank/DDBJ whole genome shotgun (WGS) entry which is preliminary data.</text>
</comment>
<accession>A0A2Z6SA07</accession>
<dbReference type="InterPro" id="IPR011333">
    <property type="entry name" value="SKP1/BTB/POZ_sf"/>
</dbReference>
<dbReference type="Pfam" id="PF00651">
    <property type="entry name" value="BTB"/>
    <property type="match status" value="1"/>
</dbReference>
<dbReference type="InterPro" id="IPR052407">
    <property type="entry name" value="BTB_POZ_domain_cont_9"/>
</dbReference>
<name>A0A2Z6SA07_9GLOM</name>
<dbReference type="CDD" id="cd18186">
    <property type="entry name" value="BTB_POZ_ZBTB_KLHL-like"/>
    <property type="match status" value="1"/>
</dbReference>
<sequence length="450" mass="52868">METKFLSERVKNLENLLESKENYDMIIYSGEESNNQEMRVHSIILYCHSNYFRNAFLNNSMKKEDGKYFLRIPNVTLQNINKIIRFLYCGQIDLTTENGPNIKKLLLSVNELEMHSLSDHIQEYLINNHKEFVQNNLIELFELSINNESFKILQKSCLKIICKNPNLLFEKDFFLSLSSQILMNIFNQKDILLDEIEIWNNLIKWTYAQNPNINSDRSKWTQEDINMMKNTMHDLVPLIRFQDITSDDFYDKVFPYENILPDDYKDNIMQYYLVSKINSSIINDNHFATFSNWIEKKIDSCYTARNNPYDFKSIYRANRDGNSPAVFHKICDNKRNLIVVAKLVDSDEIVGGYNPLYWDKSDTFKQTKDSFIFSFTNKNDIQSGKVGYTKVKNHSIYCDQNYGPAFGGGCDLICLNDGKWMSLPFSYPDINIPRNFSVEDYEVFHVIVKG</sequence>
<proteinExistence type="predicted"/>
<evidence type="ECO:0000313" key="3">
    <source>
        <dbReference type="EMBL" id="GBC01279.1"/>
    </source>
</evidence>
<dbReference type="EMBL" id="BEXD01003469">
    <property type="protein sequence ID" value="GBC01279.1"/>
    <property type="molecule type" value="Genomic_DNA"/>
</dbReference>
<evidence type="ECO:0000259" key="2">
    <source>
        <dbReference type="PROSITE" id="PS51886"/>
    </source>
</evidence>
<dbReference type="PANTHER" id="PTHR46306">
    <property type="entry name" value="BTB/POZ DOMAIN-CONTAINING PROTEIN 9"/>
    <property type="match status" value="1"/>
</dbReference>
<dbReference type="AlphaFoldDB" id="A0A2Z6SA07"/>
<evidence type="ECO:0000313" key="4">
    <source>
        <dbReference type="EMBL" id="GES84999.1"/>
    </source>
</evidence>
<dbReference type="GO" id="GO:0005737">
    <property type="term" value="C:cytoplasm"/>
    <property type="evidence" value="ECO:0007669"/>
    <property type="project" value="TreeGrafter"/>
</dbReference>
<dbReference type="InterPro" id="IPR000210">
    <property type="entry name" value="BTB/POZ_dom"/>
</dbReference>
<dbReference type="SMART" id="SM00584">
    <property type="entry name" value="TLDc"/>
    <property type="match status" value="1"/>
</dbReference>
<reference evidence="3 5" key="1">
    <citation type="submission" date="2017-11" db="EMBL/GenBank/DDBJ databases">
        <title>The genome of Rhizophagus clarus HR1 reveals common genetic basis of auxotrophy among arbuscular mycorrhizal fungi.</title>
        <authorList>
            <person name="Kobayashi Y."/>
        </authorList>
    </citation>
    <scope>NUCLEOTIDE SEQUENCE [LARGE SCALE GENOMIC DNA]</scope>
    <source>
        <strain evidence="3 5">HR1</strain>
    </source>
</reference>
<feature type="domain" description="BTB" evidence="1">
    <location>
        <begin position="23"/>
        <end position="96"/>
    </location>
</feature>
<dbReference type="PROSITE" id="PS51886">
    <property type="entry name" value="TLDC"/>
    <property type="match status" value="1"/>
</dbReference>
<protein>
    <submittedName>
        <fullName evidence="4">BTB/POZ domain-containing protein</fullName>
    </submittedName>
</protein>
<dbReference type="PROSITE" id="PS50097">
    <property type="entry name" value="BTB"/>
    <property type="match status" value="1"/>
</dbReference>
<dbReference type="Pfam" id="PF07534">
    <property type="entry name" value="TLD"/>
    <property type="match status" value="1"/>
</dbReference>
<dbReference type="PANTHER" id="PTHR46306:SF1">
    <property type="entry name" value="BTB_POZ DOMAIN-CONTAINING PROTEIN 9"/>
    <property type="match status" value="1"/>
</dbReference>
<evidence type="ECO:0000259" key="1">
    <source>
        <dbReference type="PROSITE" id="PS50097"/>
    </source>
</evidence>
<organism evidence="3 5">
    <name type="scientific">Rhizophagus clarus</name>
    <dbReference type="NCBI Taxonomy" id="94130"/>
    <lineage>
        <taxon>Eukaryota</taxon>
        <taxon>Fungi</taxon>
        <taxon>Fungi incertae sedis</taxon>
        <taxon>Mucoromycota</taxon>
        <taxon>Glomeromycotina</taxon>
        <taxon>Glomeromycetes</taxon>
        <taxon>Glomerales</taxon>
        <taxon>Glomeraceae</taxon>
        <taxon>Rhizophagus</taxon>
    </lineage>
</organism>
<keyword evidence="5" id="KW-1185">Reference proteome</keyword>
<dbReference type="EMBL" id="BLAL01000087">
    <property type="protein sequence ID" value="GES84999.1"/>
    <property type="molecule type" value="Genomic_DNA"/>
</dbReference>
<dbReference type="SUPFAM" id="SSF54695">
    <property type="entry name" value="POZ domain"/>
    <property type="match status" value="1"/>
</dbReference>
<reference evidence="4" key="2">
    <citation type="submission" date="2019-10" db="EMBL/GenBank/DDBJ databases">
        <title>Conservation and host-specific expression of non-tandemly repeated heterogenous ribosome RNA gene in arbuscular mycorrhizal fungi.</title>
        <authorList>
            <person name="Maeda T."/>
            <person name="Kobayashi Y."/>
            <person name="Nakagawa T."/>
            <person name="Ezawa T."/>
            <person name="Yamaguchi K."/>
            <person name="Bino T."/>
            <person name="Nishimoto Y."/>
            <person name="Shigenobu S."/>
            <person name="Kawaguchi M."/>
        </authorList>
    </citation>
    <scope>NUCLEOTIDE SEQUENCE</scope>
    <source>
        <strain evidence="4">HR1</strain>
    </source>
</reference>